<dbReference type="InterPro" id="IPR036615">
    <property type="entry name" value="Mur_ligase_C_dom_sf"/>
</dbReference>
<dbReference type="EC" id="6.3.2.-" evidence="8"/>
<dbReference type="Gene3D" id="3.40.1390.10">
    <property type="entry name" value="MurE/MurF, N-terminal domain"/>
    <property type="match status" value="1"/>
</dbReference>
<dbReference type="Pfam" id="PF08245">
    <property type="entry name" value="Mur_ligase_M"/>
    <property type="match status" value="1"/>
</dbReference>
<dbReference type="Proteomes" id="UP000579136">
    <property type="component" value="Unassembled WGS sequence"/>
</dbReference>
<comment type="pathway">
    <text evidence="1 8 9">Cell wall biogenesis; peptidoglycan biosynthesis.</text>
</comment>
<feature type="binding site" evidence="8">
    <location>
        <begin position="152"/>
        <end position="153"/>
    </location>
    <ligand>
        <name>UDP-N-acetyl-alpha-D-muramoyl-L-alanyl-D-glutamate</name>
        <dbReference type="ChEBI" id="CHEBI:83900"/>
    </ligand>
</feature>
<evidence type="ECO:0000259" key="11">
    <source>
        <dbReference type="Pfam" id="PF02875"/>
    </source>
</evidence>
<feature type="domain" description="Mur ligase C-terminal" evidence="11">
    <location>
        <begin position="334"/>
        <end position="458"/>
    </location>
</feature>
<dbReference type="AlphaFoldDB" id="A0A9Q2CZ08"/>
<protein>
    <recommendedName>
        <fullName evidence="8">UDP-N-acetylmuramyl-tripeptide synthetase</fullName>
        <ecNumber evidence="8">6.3.2.-</ecNumber>
    </recommendedName>
    <alternativeName>
        <fullName evidence="8">UDP-MurNAc-tripeptide synthetase</fullName>
    </alternativeName>
</protein>
<dbReference type="PANTHER" id="PTHR23135:SF4">
    <property type="entry name" value="UDP-N-ACETYLMURAMOYL-L-ALANYL-D-GLUTAMATE--2,6-DIAMINOPIMELATE LIGASE MURE HOMOLOG, CHLOROPLASTIC"/>
    <property type="match status" value="1"/>
</dbReference>
<comment type="subcellular location">
    <subcellularLocation>
        <location evidence="8 9">Cytoplasm</location>
    </subcellularLocation>
</comment>
<dbReference type="GO" id="GO:0016881">
    <property type="term" value="F:acid-amino acid ligase activity"/>
    <property type="evidence" value="ECO:0007669"/>
    <property type="project" value="UniProtKB-UniRule"/>
</dbReference>
<comment type="caution">
    <text evidence="8">Lacks conserved residue(s) required for the propagation of feature annotation.</text>
</comment>
<evidence type="ECO:0000259" key="10">
    <source>
        <dbReference type="Pfam" id="PF01225"/>
    </source>
</evidence>
<evidence type="ECO:0000256" key="2">
    <source>
        <dbReference type="ARBA" id="ARBA00005898"/>
    </source>
</evidence>
<dbReference type="NCBIfam" id="TIGR01085">
    <property type="entry name" value="murE"/>
    <property type="match status" value="1"/>
</dbReference>
<dbReference type="Gene3D" id="3.90.190.20">
    <property type="entry name" value="Mur ligase, C-terminal domain"/>
    <property type="match status" value="1"/>
</dbReference>
<evidence type="ECO:0000256" key="9">
    <source>
        <dbReference type="RuleBase" id="RU004135"/>
    </source>
</evidence>
<dbReference type="SUPFAM" id="SSF53244">
    <property type="entry name" value="MurD-like peptide ligases, peptide-binding domain"/>
    <property type="match status" value="1"/>
</dbReference>
<keyword evidence="14" id="KW-1185">Reference proteome</keyword>
<dbReference type="GO" id="GO:0071555">
    <property type="term" value="P:cell wall organization"/>
    <property type="evidence" value="ECO:0007669"/>
    <property type="project" value="UniProtKB-KW"/>
</dbReference>
<dbReference type="GO" id="GO:0005737">
    <property type="term" value="C:cytoplasm"/>
    <property type="evidence" value="ECO:0007669"/>
    <property type="project" value="UniProtKB-SubCell"/>
</dbReference>
<keyword evidence="8 13" id="KW-0436">Ligase</keyword>
<keyword evidence="3 8" id="KW-0132">Cell division</keyword>
<evidence type="ECO:0000256" key="3">
    <source>
        <dbReference type="ARBA" id="ARBA00022618"/>
    </source>
</evidence>
<keyword evidence="5 8" id="KW-0573">Peptidoglycan synthesis</keyword>
<evidence type="ECO:0000256" key="7">
    <source>
        <dbReference type="ARBA" id="ARBA00023316"/>
    </source>
</evidence>
<keyword evidence="8" id="KW-0547">Nucleotide-binding</keyword>
<dbReference type="Pfam" id="PF01225">
    <property type="entry name" value="Mur_ligase"/>
    <property type="match status" value="1"/>
</dbReference>
<dbReference type="InterPro" id="IPR013221">
    <property type="entry name" value="Mur_ligase_cen"/>
</dbReference>
<evidence type="ECO:0000256" key="4">
    <source>
        <dbReference type="ARBA" id="ARBA00022960"/>
    </source>
</evidence>
<dbReference type="InterPro" id="IPR004101">
    <property type="entry name" value="Mur_ligase_C"/>
</dbReference>
<keyword evidence="8" id="KW-0460">Magnesium</keyword>
<dbReference type="PANTHER" id="PTHR23135">
    <property type="entry name" value="MUR LIGASE FAMILY MEMBER"/>
    <property type="match status" value="1"/>
</dbReference>
<name>A0A9Q2CZ08_9STAP</name>
<feature type="modified residue" description="N6-carboxylysine" evidence="8">
    <location>
        <position position="219"/>
    </location>
</feature>
<dbReference type="Pfam" id="PF02875">
    <property type="entry name" value="Mur_ligase_C"/>
    <property type="match status" value="1"/>
</dbReference>
<evidence type="ECO:0000256" key="1">
    <source>
        <dbReference type="ARBA" id="ARBA00004752"/>
    </source>
</evidence>
<feature type="binding site" evidence="8">
    <location>
        <begin position="110"/>
        <end position="116"/>
    </location>
    <ligand>
        <name>ATP</name>
        <dbReference type="ChEBI" id="CHEBI:30616"/>
    </ligand>
</feature>
<sequence length="494" mass="55736">MKTEQLISLLKIKEIYGDLPDEVTDITVDSREVKPGTIFVALKGIETDGFNYIDSAVENGSQLILSDRKKDLPEGVGLIKVKDPSKVSALFAEYLYDFPHESMTMVGVTGTNGKTTVSTMIHNLSISMSKKSAYLGTNGFKVNEDTYPSLNTTPETTRLHKRLKEAVERETEVFTMEVSSHALKLGRTFGIDFDIVIFTNMTQDHLDFHGTMEDYGFTKGLLFSQLGQDLKKTKYVILNDSDPWSKKYRSMTPHEVVTFGFNDSADFYPKNIEGSLEGTTFTLVTPEGEYNVKSPFVGDYNIENLMCAIISEWLQGYSLERIITAVEDMKAVSGRLEVLDNRLPFNLIIDFAHTPDALEKVIETIRPFNTGRLITVYGMTGERDYSKAKEMGRIASMSDYVVLTVDNPGNDDKNMLIEIVEEGMTHNNYAKEIDREQAIKIAIDYAQPGDTVFLAGKGREPYQIMENHVKEPHRDDLIALNFAYEKYNFPGYEN</sequence>
<feature type="binding site" evidence="8">
    <location>
        <position position="187"/>
    </location>
    <ligand>
        <name>UDP-N-acetyl-alpha-D-muramoyl-L-alanyl-D-glutamate</name>
        <dbReference type="ChEBI" id="CHEBI:83900"/>
    </ligand>
</feature>
<feature type="binding site" evidence="8">
    <location>
        <position position="179"/>
    </location>
    <ligand>
        <name>UDP-N-acetyl-alpha-D-muramoyl-L-alanyl-D-glutamate</name>
        <dbReference type="ChEBI" id="CHEBI:83900"/>
    </ligand>
</feature>
<comment type="similarity">
    <text evidence="2 8">Belongs to the MurCDEF family. MurE subfamily.</text>
</comment>
<keyword evidence="8" id="KW-0963">Cytoplasm</keyword>
<evidence type="ECO:0000313" key="14">
    <source>
        <dbReference type="Proteomes" id="UP000579136"/>
    </source>
</evidence>
<dbReference type="GO" id="GO:0000287">
    <property type="term" value="F:magnesium ion binding"/>
    <property type="evidence" value="ECO:0007669"/>
    <property type="project" value="UniProtKB-UniRule"/>
</dbReference>
<feature type="domain" description="Mur ligase N-terminal catalytic" evidence="10">
    <location>
        <begin position="23"/>
        <end position="72"/>
    </location>
</feature>
<feature type="binding site" evidence="8">
    <location>
        <position position="30"/>
    </location>
    <ligand>
        <name>UDP-N-acetyl-alpha-D-muramoyl-L-alanyl-D-glutamate</name>
        <dbReference type="ChEBI" id="CHEBI:83900"/>
    </ligand>
</feature>
<dbReference type="GO" id="GO:0009252">
    <property type="term" value="P:peptidoglycan biosynthetic process"/>
    <property type="evidence" value="ECO:0007669"/>
    <property type="project" value="UniProtKB-UniRule"/>
</dbReference>
<dbReference type="GO" id="GO:0051301">
    <property type="term" value="P:cell division"/>
    <property type="evidence" value="ECO:0007669"/>
    <property type="project" value="UniProtKB-KW"/>
</dbReference>
<comment type="function">
    <text evidence="8">Catalyzes the addition of an amino acid to the nucleotide precursor UDP-N-acetylmuramoyl-L-alanyl-D-glutamate (UMAG) in the biosynthesis of bacterial cell-wall peptidoglycan.</text>
</comment>
<dbReference type="InterPro" id="IPR005761">
    <property type="entry name" value="UDP-N-AcMur-Glu-dNH2Pim_ligase"/>
</dbReference>
<dbReference type="InterPro" id="IPR035911">
    <property type="entry name" value="MurE/MurF_N"/>
</dbReference>
<proteinExistence type="inferred from homology"/>
<dbReference type="SUPFAM" id="SSF53623">
    <property type="entry name" value="MurD-like peptide ligases, catalytic domain"/>
    <property type="match status" value="1"/>
</dbReference>
<feature type="binding site" evidence="8">
    <location>
        <position position="151"/>
    </location>
    <ligand>
        <name>UDP-N-acetyl-alpha-D-muramoyl-L-alanyl-D-glutamate</name>
        <dbReference type="ChEBI" id="CHEBI:83900"/>
    </ligand>
</feature>
<dbReference type="SUPFAM" id="SSF63418">
    <property type="entry name" value="MurE/MurF N-terminal domain"/>
    <property type="match status" value="1"/>
</dbReference>
<evidence type="ECO:0000313" key="13">
    <source>
        <dbReference type="EMBL" id="MBB5175867.1"/>
    </source>
</evidence>
<organism evidence="13 14">
    <name type="scientific">Nosocomiicoccus ampullae</name>
    <dbReference type="NCBI Taxonomy" id="489910"/>
    <lineage>
        <taxon>Bacteria</taxon>
        <taxon>Bacillati</taxon>
        <taxon>Bacillota</taxon>
        <taxon>Bacilli</taxon>
        <taxon>Bacillales</taxon>
        <taxon>Staphylococcaceae</taxon>
        <taxon>Nosocomiicoccus</taxon>
    </lineage>
</organism>
<reference evidence="13 14" key="1">
    <citation type="submission" date="2020-08" db="EMBL/GenBank/DDBJ databases">
        <title>Genomic Encyclopedia of Type Strains, Phase IV (KMG-IV): sequencing the most valuable type-strain genomes for metagenomic binning, comparative biology and taxonomic classification.</title>
        <authorList>
            <person name="Goeker M."/>
        </authorList>
    </citation>
    <scope>NUCLEOTIDE SEQUENCE [LARGE SCALE GENOMIC DNA]</scope>
    <source>
        <strain evidence="13 14">DSM 19163</strain>
    </source>
</reference>
<dbReference type="GO" id="GO:0005524">
    <property type="term" value="F:ATP binding"/>
    <property type="evidence" value="ECO:0007669"/>
    <property type="project" value="UniProtKB-UniRule"/>
</dbReference>
<dbReference type="NCBIfam" id="NF001126">
    <property type="entry name" value="PRK00139.1-4"/>
    <property type="match status" value="1"/>
</dbReference>
<dbReference type="HAMAP" id="MF_00208">
    <property type="entry name" value="MurE"/>
    <property type="match status" value="1"/>
</dbReference>
<keyword evidence="6 8" id="KW-0131">Cell cycle</keyword>
<evidence type="ECO:0000256" key="8">
    <source>
        <dbReference type="HAMAP-Rule" id="MF_00208"/>
    </source>
</evidence>
<comment type="PTM">
    <text evidence="8">Carboxylation is probably crucial for Mg(2+) binding and, consequently, for the gamma-phosphate positioning of ATP.</text>
</comment>
<evidence type="ECO:0000256" key="5">
    <source>
        <dbReference type="ARBA" id="ARBA00022984"/>
    </source>
</evidence>
<comment type="caution">
    <text evidence="13">The sequence shown here is derived from an EMBL/GenBank/DDBJ whole genome shotgun (WGS) entry which is preliminary data.</text>
</comment>
<accession>A0A9Q2CZ08</accession>
<evidence type="ECO:0000259" key="12">
    <source>
        <dbReference type="Pfam" id="PF08245"/>
    </source>
</evidence>
<dbReference type="RefSeq" id="WP_183673550.1">
    <property type="nucleotide sequence ID" value="NZ_CBCRYX010000002.1"/>
</dbReference>
<comment type="cofactor">
    <cofactor evidence="8">
        <name>Mg(2+)</name>
        <dbReference type="ChEBI" id="CHEBI:18420"/>
    </cofactor>
</comment>
<dbReference type="InterPro" id="IPR036565">
    <property type="entry name" value="Mur-like_cat_sf"/>
</dbReference>
<gene>
    <name evidence="8" type="primary">murE</name>
    <name evidence="13" type="ORF">HNQ45_000742</name>
</gene>
<dbReference type="GO" id="GO:0008360">
    <property type="term" value="P:regulation of cell shape"/>
    <property type="evidence" value="ECO:0007669"/>
    <property type="project" value="UniProtKB-KW"/>
</dbReference>
<keyword evidence="7 8" id="KW-0961">Cell wall biogenesis/degradation</keyword>
<keyword evidence="4 8" id="KW-0133">Cell shape</keyword>
<evidence type="ECO:0000256" key="6">
    <source>
        <dbReference type="ARBA" id="ARBA00023306"/>
    </source>
</evidence>
<dbReference type="Gene3D" id="3.40.1190.10">
    <property type="entry name" value="Mur-like, catalytic domain"/>
    <property type="match status" value="1"/>
</dbReference>
<keyword evidence="8" id="KW-0067">ATP-binding</keyword>
<dbReference type="InterPro" id="IPR000713">
    <property type="entry name" value="Mur_ligase_N"/>
</dbReference>
<feature type="domain" description="Mur ligase central" evidence="12">
    <location>
        <begin position="108"/>
        <end position="310"/>
    </location>
</feature>
<dbReference type="EMBL" id="JACHHF010000003">
    <property type="protein sequence ID" value="MBB5175867.1"/>
    <property type="molecule type" value="Genomic_DNA"/>
</dbReference>